<reference evidence="2 3" key="1">
    <citation type="submission" date="2020-08" db="EMBL/GenBank/DDBJ databases">
        <title>Genomic Encyclopedia of Archaeal and Bacterial Type Strains, Phase II (KMG-II): from individual species to whole genera.</title>
        <authorList>
            <person name="Goeker M."/>
        </authorList>
    </citation>
    <scope>NUCLEOTIDE SEQUENCE [LARGE SCALE GENOMIC DNA]</scope>
    <source>
        <strain evidence="2 3">DSM 23288</strain>
    </source>
</reference>
<dbReference type="RefSeq" id="WP_183338160.1">
    <property type="nucleotide sequence ID" value="NZ_JACHNU010000001.1"/>
</dbReference>
<sequence length="285" mass="31269">MSATITTDRIELPGGPLAIHRAGDAGPPLLLLHGAMLDTARLLWRNVIPALSDAFQVVAPDWPRHGGSRPWYGFLDQAALASCVDAVLEHCRFERAAIAGLSLGGGVAAGYAAARPDRVSRLVLINPGGMEGRRAWQRTTWLTMRTPGMLRLLTRLYPPARVRAGLARALPAGERAPDFDAIVALAERELRAKREHGELLLDDWQIASYGWSRMRIDHRPLLPRIACPTLLVHGLEDRLVPRASLVEAARLLRDARLVDVEGAGHALPLDRPERLHEEIRAFVAA</sequence>
<dbReference type="Gene3D" id="3.40.50.1820">
    <property type="entry name" value="alpha/beta hydrolase"/>
    <property type="match status" value="1"/>
</dbReference>
<evidence type="ECO:0000259" key="1">
    <source>
        <dbReference type="Pfam" id="PF00561"/>
    </source>
</evidence>
<evidence type="ECO:0000313" key="2">
    <source>
        <dbReference type="EMBL" id="MBB4660651.1"/>
    </source>
</evidence>
<dbReference type="AlphaFoldDB" id="A0A840I8Q5"/>
<dbReference type="InterPro" id="IPR000073">
    <property type="entry name" value="AB_hydrolase_1"/>
</dbReference>
<keyword evidence="3" id="KW-1185">Reference proteome</keyword>
<evidence type="ECO:0000313" key="3">
    <source>
        <dbReference type="Proteomes" id="UP000585272"/>
    </source>
</evidence>
<accession>A0A840I8Q5</accession>
<dbReference type="InterPro" id="IPR000639">
    <property type="entry name" value="Epox_hydrolase-like"/>
</dbReference>
<dbReference type="PRINTS" id="PR00111">
    <property type="entry name" value="ABHYDROLASE"/>
</dbReference>
<organism evidence="2 3">
    <name type="scientific">Conexibacter arvalis</name>
    <dbReference type="NCBI Taxonomy" id="912552"/>
    <lineage>
        <taxon>Bacteria</taxon>
        <taxon>Bacillati</taxon>
        <taxon>Actinomycetota</taxon>
        <taxon>Thermoleophilia</taxon>
        <taxon>Solirubrobacterales</taxon>
        <taxon>Conexibacteraceae</taxon>
        <taxon>Conexibacter</taxon>
    </lineage>
</organism>
<proteinExistence type="predicted"/>
<gene>
    <name evidence="2" type="ORF">BDZ31_000224</name>
</gene>
<protein>
    <submittedName>
        <fullName evidence="2">Pimeloyl-ACP methyl ester carboxylesterase</fullName>
    </submittedName>
</protein>
<dbReference type="PANTHER" id="PTHR43194">
    <property type="entry name" value="HYDROLASE ALPHA/BETA FOLD FAMILY"/>
    <property type="match status" value="1"/>
</dbReference>
<feature type="domain" description="AB hydrolase-1" evidence="1">
    <location>
        <begin position="27"/>
        <end position="272"/>
    </location>
</feature>
<name>A0A840I8Q5_9ACTN</name>
<dbReference type="InterPro" id="IPR029058">
    <property type="entry name" value="AB_hydrolase_fold"/>
</dbReference>
<dbReference type="Pfam" id="PF00561">
    <property type="entry name" value="Abhydrolase_1"/>
    <property type="match status" value="1"/>
</dbReference>
<dbReference type="PANTHER" id="PTHR43194:SF5">
    <property type="entry name" value="PIMELOYL-[ACYL-CARRIER PROTEIN] METHYL ESTER ESTERASE"/>
    <property type="match status" value="1"/>
</dbReference>
<dbReference type="SUPFAM" id="SSF53474">
    <property type="entry name" value="alpha/beta-Hydrolases"/>
    <property type="match status" value="1"/>
</dbReference>
<dbReference type="InterPro" id="IPR050228">
    <property type="entry name" value="Carboxylesterase_BioH"/>
</dbReference>
<dbReference type="EMBL" id="JACHNU010000001">
    <property type="protein sequence ID" value="MBB4660651.1"/>
    <property type="molecule type" value="Genomic_DNA"/>
</dbReference>
<dbReference type="GO" id="GO:0003824">
    <property type="term" value="F:catalytic activity"/>
    <property type="evidence" value="ECO:0007669"/>
    <property type="project" value="InterPro"/>
</dbReference>
<dbReference type="PRINTS" id="PR00412">
    <property type="entry name" value="EPOXHYDRLASE"/>
</dbReference>
<dbReference type="Proteomes" id="UP000585272">
    <property type="component" value="Unassembled WGS sequence"/>
</dbReference>
<comment type="caution">
    <text evidence="2">The sequence shown here is derived from an EMBL/GenBank/DDBJ whole genome shotgun (WGS) entry which is preliminary data.</text>
</comment>